<dbReference type="InterPro" id="IPR029471">
    <property type="entry name" value="HNH_5"/>
</dbReference>
<dbReference type="GO" id="GO:0004519">
    <property type="term" value="F:endonuclease activity"/>
    <property type="evidence" value="ECO:0007669"/>
    <property type="project" value="UniProtKB-KW"/>
</dbReference>
<protein>
    <submittedName>
        <fullName evidence="2">HNH endonuclease</fullName>
    </submittedName>
</protein>
<keyword evidence="2" id="KW-0255">Endonuclease</keyword>
<organism evidence="2 4">
    <name type="scientific">Aliarcobacter skirrowii CCUG 10374</name>
    <dbReference type="NCBI Taxonomy" id="1032239"/>
    <lineage>
        <taxon>Bacteria</taxon>
        <taxon>Pseudomonadati</taxon>
        <taxon>Campylobacterota</taxon>
        <taxon>Epsilonproteobacteria</taxon>
        <taxon>Campylobacterales</taxon>
        <taxon>Arcobacteraceae</taxon>
        <taxon>Aliarcobacter</taxon>
    </lineage>
</organism>
<evidence type="ECO:0000313" key="3">
    <source>
        <dbReference type="EMBL" id="RXI25901.1"/>
    </source>
</evidence>
<feature type="domain" description="HNH endonuclease 5" evidence="1">
    <location>
        <begin position="3"/>
        <end position="59"/>
    </location>
</feature>
<evidence type="ECO:0000313" key="4">
    <source>
        <dbReference type="Proteomes" id="UP000262029"/>
    </source>
</evidence>
<dbReference type="RefSeq" id="WP_115588293.1">
    <property type="nucleotide sequence ID" value="NZ_CP032099.1"/>
</dbReference>
<evidence type="ECO:0000259" key="1">
    <source>
        <dbReference type="Pfam" id="PF14279"/>
    </source>
</evidence>
<reference evidence="2 4" key="2">
    <citation type="submission" date="2018-08" db="EMBL/GenBank/DDBJ databases">
        <title>Complete genome of the Arcobacter skirrowii type strain LMG 6621.</title>
        <authorList>
            <person name="Miller W.G."/>
            <person name="Yee E."/>
            <person name="Bono J.L."/>
        </authorList>
    </citation>
    <scope>NUCLEOTIDE SEQUENCE [LARGE SCALE GENOMIC DNA]</scope>
    <source>
        <strain evidence="2 4">CCUG 10374</strain>
    </source>
</reference>
<dbReference type="Pfam" id="PF14279">
    <property type="entry name" value="HNH_5"/>
    <property type="match status" value="1"/>
</dbReference>
<proteinExistence type="predicted"/>
<keyword evidence="2" id="KW-0378">Hydrolase</keyword>
<evidence type="ECO:0000313" key="5">
    <source>
        <dbReference type="Proteomes" id="UP000290580"/>
    </source>
</evidence>
<dbReference type="Proteomes" id="UP000290580">
    <property type="component" value="Unassembled WGS sequence"/>
</dbReference>
<gene>
    <name evidence="2" type="ORF">ASKIR_1283</name>
    <name evidence="3" type="ORF">CP959_06270</name>
</gene>
<reference evidence="3 5" key="1">
    <citation type="submission" date="2017-09" db="EMBL/GenBank/DDBJ databases">
        <title>Genomics of the genus Arcobacter.</title>
        <authorList>
            <person name="Perez-Cataluna A."/>
            <person name="Figueras M.J."/>
            <person name="Salas-Masso N."/>
        </authorList>
    </citation>
    <scope>NUCLEOTIDE SEQUENCE [LARGE SCALE GENOMIC DNA]</scope>
    <source>
        <strain evidence="3 5">LMG 6621</strain>
    </source>
</reference>
<keyword evidence="2" id="KW-0540">Nuclease</keyword>
<dbReference type="Proteomes" id="UP000262029">
    <property type="component" value="Chromosome"/>
</dbReference>
<accession>A0AAD0SLQ1</accession>
<sequence>MKCIICRIDENEFKNGNKFSDEHVIPDSIGGYYHIFSVCKECNSGLGNNVDNKLVNHYLADLLRYELKIRGKKGNIPNPFEGTHILMDHEDTKVRINLNSEGKLNTYLIPKVCTEDISNGTNIKIQLDYADKNKLKKILSDIKKRKNIGFDIDKILAEQTNEIISFQPLIKMERTFNTIDFKIALLKIAYEFAVDTIKDYFSDEIAVEISRNLYNICKGHKIDYEKIDKFFIGDGILSKDLMKMFEDIVDLNKERHILVLNCIPNIGMVCIVSLYKLFTIAVKLTDRFYFHNNIFFLFNNLNKKNYEKLDIFQLFKSISGKEEVKFLYHFKNKLEYDKCCKLGKINEELFCINKQIVFFDMNYIIKYKDIEEIFFKYAKDIVFNYYKNTLTMELFLKEEIYVKFLSNNLYVKLEAINLYKEIIRKY</sequence>
<evidence type="ECO:0000313" key="2">
    <source>
        <dbReference type="EMBL" id="AXX85087.1"/>
    </source>
</evidence>
<dbReference type="AlphaFoldDB" id="A0AAD0SLQ1"/>
<dbReference type="EMBL" id="NXIC01000003">
    <property type="protein sequence ID" value="RXI25901.1"/>
    <property type="molecule type" value="Genomic_DNA"/>
</dbReference>
<dbReference type="GeneID" id="61751035"/>
<keyword evidence="5" id="KW-1185">Reference proteome</keyword>
<dbReference type="EMBL" id="CP032099">
    <property type="protein sequence ID" value="AXX85087.1"/>
    <property type="molecule type" value="Genomic_DNA"/>
</dbReference>
<name>A0AAD0SLQ1_9BACT</name>